<dbReference type="EMBL" id="JAUMVS010000010">
    <property type="protein sequence ID" value="MDO4841317.1"/>
    <property type="molecule type" value="Genomic_DNA"/>
</dbReference>
<reference evidence="3" key="1">
    <citation type="submission" date="2023-07" db="EMBL/GenBank/DDBJ databases">
        <title>Between Cages and Wild: Unraveling the Impact of Captivity on Animal Microbiomes and Antimicrobial Resistance.</title>
        <authorList>
            <person name="Schmartz G.P."/>
            <person name="Rehner J."/>
            <person name="Schuff M.J."/>
            <person name="Becker S.L."/>
            <person name="Kravczyk M."/>
            <person name="Gurevich A."/>
            <person name="Francke R."/>
            <person name="Mueller R."/>
            <person name="Keller V."/>
            <person name="Keller A."/>
        </authorList>
    </citation>
    <scope>NUCLEOTIDE SEQUENCE</scope>
    <source>
        <strain evidence="3">S12M_St_49</strain>
    </source>
</reference>
<dbReference type="Pfam" id="PF13343">
    <property type="entry name" value="SBP_bac_6"/>
    <property type="match status" value="1"/>
</dbReference>
<dbReference type="PANTHER" id="PTHR30006">
    <property type="entry name" value="THIAMINE-BINDING PERIPLASMIC PROTEIN-RELATED"/>
    <property type="match status" value="1"/>
</dbReference>
<keyword evidence="4" id="KW-1185">Reference proteome</keyword>
<sequence>MKFKKIMAGAMSALLCFALVGCGTSSDSSSSSNKEQLEDKLVIYSTHPEKLLTLVADAFTEETGVQVEFVNLKGGLADRILSEKDNPQADVMYGGSTTVYTQLASEDCFEATTPSWANELESEYKDSKGLWYATIKTPVMMFYNTEMLSADEAPKSYADLADSKYEGQVVTRDNASSSQREWICDMIYSLSKNGSMDDANKWLAGLASNTKSYYNSGSMMFKAIGNKEAAIGVSTLNDIQTNKETNGMPLQEVSASEGNVVALDCVAALKGAQHSKAAAAFVEFCGRADIAAKIANEQSRIPTLKSALKDSPSWMQSDIKMLDVDTATVSSKQSEWLDLWNNTAYDADKVIASESK</sequence>
<dbReference type="PROSITE" id="PS51257">
    <property type="entry name" value="PROKAR_LIPOPROTEIN"/>
    <property type="match status" value="1"/>
</dbReference>
<evidence type="ECO:0000313" key="4">
    <source>
        <dbReference type="Proteomes" id="UP001168575"/>
    </source>
</evidence>
<proteinExistence type="predicted"/>
<name>A0AA43UAU1_9ACTN</name>
<evidence type="ECO:0000313" key="3">
    <source>
        <dbReference type="EMBL" id="MDO4841317.1"/>
    </source>
</evidence>
<dbReference type="Proteomes" id="UP001168575">
    <property type="component" value="Unassembled WGS sequence"/>
</dbReference>
<comment type="caution">
    <text evidence="3">The sequence shown here is derived from an EMBL/GenBank/DDBJ whole genome shotgun (WGS) entry which is preliminary data.</text>
</comment>
<feature type="chain" id="PRO_5041423568" evidence="2">
    <location>
        <begin position="22"/>
        <end position="356"/>
    </location>
</feature>
<dbReference type="Gene3D" id="3.40.190.10">
    <property type="entry name" value="Periplasmic binding protein-like II"/>
    <property type="match status" value="2"/>
</dbReference>
<dbReference type="SUPFAM" id="SSF53850">
    <property type="entry name" value="Periplasmic binding protein-like II"/>
    <property type="match status" value="1"/>
</dbReference>
<evidence type="ECO:0000256" key="1">
    <source>
        <dbReference type="ARBA" id="ARBA00022729"/>
    </source>
</evidence>
<feature type="signal peptide" evidence="2">
    <location>
        <begin position="1"/>
        <end position="21"/>
    </location>
</feature>
<keyword evidence="1 2" id="KW-0732">Signal</keyword>
<dbReference type="PANTHER" id="PTHR30006:SF24">
    <property type="entry name" value="SLL0237 PROTEIN"/>
    <property type="match status" value="1"/>
</dbReference>
<accession>A0AA43UAU1</accession>
<dbReference type="InterPro" id="IPR026045">
    <property type="entry name" value="Ferric-bd"/>
</dbReference>
<gene>
    <name evidence="3" type="ORF">Q3982_01390</name>
</gene>
<dbReference type="PIRSF" id="PIRSF002825">
    <property type="entry name" value="CfbpA"/>
    <property type="match status" value="1"/>
</dbReference>
<protein>
    <submittedName>
        <fullName evidence="3">Extracellular solute-binding protein</fullName>
    </submittedName>
</protein>
<dbReference type="AlphaFoldDB" id="A0AA43UAU1"/>
<organism evidence="3 4">
    <name type="scientific">Phoenicibacter congonensis</name>
    <dbReference type="NCBI Taxonomy" id="1944646"/>
    <lineage>
        <taxon>Bacteria</taxon>
        <taxon>Bacillati</taxon>
        <taxon>Actinomycetota</taxon>
        <taxon>Coriobacteriia</taxon>
        <taxon>Eggerthellales</taxon>
        <taxon>Eggerthellaceae</taxon>
        <taxon>Phoenicibacter</taxon>
    </lineage>
</organism>
<evidence type="ECO:0000256" key="2">
    <source>
        <dbReference type="SAM" id="SignalP"/>
    </source>
</evidence>